<reference evidence="6 7" key="1">
    <citation type="journal article" date="2016" name="J. Microbiol.">
        <title>Dankookia rubra gen. nov., sp. nov., an alphaproteobacterium isolated from sediment of a shallow stream.</title>
        <authorList>
            <person name="Kim W.H."/>
            <person name="Kim D.H."/>
            <person name="Kang K."/>
            <person name="Ahn T.Y."/>
        </authorList>
    </citation>
    <scope>NUCLEOTIDE SEQUENCE [LARGE SCALE GENOMIC DNA]</scope>
    <source>
        <strain evidence="6 7">JCM30602</strain>
    </source>
</reference>
<evidence type="ECO:0000313" key="6">
    <source>
        <dbReference type="EMBL" id="TDH63294.1"/>
    </source>
</evidence>
<feature type="domain" description="HTH lysR-type" evidence="5">
    <location>
        <begin position="45"/>
        <end position="101"/>
    </location>
</feature>
<evidence type="ECO:0000259" key="5">
    <source>
        <dbReference type="PROSITE" id="PS50931"/>
    </source>
</evidence>
<dbReference type="InterPro" id="IPR058163">
    <property type="entry name" value="LysR-type_TF_proteobact-type"/>
</dbReference>
<evidence type="ECO:0000313" key="7">
    <source>
        <dbReference type="Proteomes" id="UP000295096"/>
    </source>
</evidence>
<gene>
    <name evidence="6" type="ORF">E2C06_07955</name>
</gene>
<dbReference type="InterPro" id="IPR000847">
    <property type="entry name" value="LysR_HTH_N"/>
</dbReference>
<dbReference type="Pfam" id="PF03466">
    <property type="entry name" value="LysR_substrate"/>
    <property type="match status" value="1"/>
</dbReference>
<evidence type="ECO:0000256" key="4">
    <source>
        <dbReference type="ARBA" id="ARBA00023163"/>
    </source>
</evidence>
<keyword evidence="7" id="KW-1185">Reference proteome</keyword>
<dbReference type="GO" id="GO:0003700">
    <property type="term" value="F:DNA-binding transcription factor activity"/>
    <property type="evidence" value="ECO:0007669"/>
    <property type="project" value="InterPro"/>
</dbReference>
<dbReference type="GO" id="GO:0043565">
    <property type="term" value="F:sequence-specific DNA binding"/>
    <property type="evidence" value="ECO:0007669"/>
    <property type="project" value="TreeGrafter"/>
</dbReference>
<dbReference type="OrthoDB" id="7333438at2"/>
<dbReference type="PANTHER" id="PTHR30537">
    <property type="entry name" value="HTH-TYPE TRANSCRIPTIONAL REGULATOR"/>
    <property type="match status" value="1"/>
</dbReference>
<comment type="similarity">
    <text evidence="1">Belongs to the LysR transcriptional regulatory family.</text>
</comment>
<dbReference type="GO" id="GO:0006351">
    <property type="term" value="P:DNA-templated transcription"/>
    <property type="evidence" value="ECO:0007669"/>
    <property type="project" value="TreeGrafter"/>
</dbReference>
<evidence type="ECO:0000256" key="3">
    <source>
        <dbReference type="ARBA" id="ARBA00023125"/>
    </source>
</evidence>
<dbReference type="Pfam" id="PF00126">
    <property type="entry name" value="HTH_1"/>
    <property type="match status" value="1"/>
</dbReference>
<dbReference type="PROSITE" id="PS50931">
    <property type="entry name" value="HTH_LYSR"/>
    <property type="match status" value="1"/>
</dbReference>
<dbReference type="InterPro" id="IPR036390">
    <property type="entry name" value="WH_DNA-bd_sf"/>
</dbReference>
<dbReference type="SUPFAM" id="SSF46785">
    <property type="entry name" value="Winged helix' DNA-binding domain"/>
    <property type="match status" value="1"/>
</dbReference>
<evidence type="ECO:0000256" key="1">
    <source>
        <dbReference type="ARBA" id="ARBA00009437"/>
    </source>
</evidence>
<dbReference type="Proteomes" id="UP000295096">
    <property type="component" value="Unassembled WGS sequence"/>
</dbReference>
<keyword evidence="2" id="KW-0805">Transcription regulation</keyword>
<protein>
    <submittedName>
        <fullName evidence="6">LysR family transcriptional regulator</fullName>
    </submittedName>
</protein>
<organism evidence="6 7">
    <name type="scientific">Dankookia rubra</name>
    <dbReference type="NCBI Taxonomy" id="1442381"/>
    <lineage>
        <taxon>Bacteria</taxon>
        <taxon>Pseudomonadati</taxon>
        <taxon>Pseudomonadota</taxon>
        <taxon>Alphaproteobacteria</taxon>
        <taxon>Acetobacterales</taxon>
        <taxon>Roseomonadaceae</taxon>
        <taxon>Dankookia</taxon>
    </lineage>
</organism>
<dbReference type="EMBL" id="SMSJ01000006">
    <property type="protein sequence ID" value="TDH63294.1"/>
    <property type="molecule type" value="Genomic_DNA"/>
</dbReference>
<dbReference type="InterPro" id="IPR036388">
    <property type="entry name" value="WH-like_DNA-bd_sf"/>
</dbReference>
<dbReference type="Gene3D" id="1.10.10.10">
    <property type="entry name" value="Winged helix-like DNA-binding domain superfamily/Winged helix DNA-binding domain"/>
    <property type="match status" value="1"/>
</dbReference>
<name>A0A4R5QIS3_9PROT</name>
<evidence type="ECO:0000256" key="2">
    <source>
        <dbReference type="ARBA" id="ARBA00023015"/>
    </source>
</evidence>
<dbReference type="PANTHER" id="PTHR30537:SF3">
    <property type="entry name" value="TRANSCRIPTIONAL REGULATORY PROTEIN"/>
    <property type="match status" value="1"/>
</dbReference>
<keyword evidence="3" id="KW-0238">DNA-binding</keyword>
<dbReference type="SUPFAM" id="SSF53850">
    <property type="entry name" value="Periplasmic binding protein-like II"/>
    <property type="match status" value="1"/>
</dbReference>
<sequence>MGRCAESQPAPWGQAARMAVDFRTVDAPNCTMAARKHTAERALADWDRLRVVLALHRGGTLSAAARALGVDHTTIARRLDGFERDLGAPLFERGPEGFAATPLGEEVLAPAERMEEEVTGLLRRLDGAAAAGLTGPVRLTTTPTLAASLFAPALGGLLGAYPGLRLELVGDDRSLDLSRREADLAVRLSRPDLPGLVARRLGEIAFACYAAASDPRPFEAQSFLAYEEPAGGTSLQRYLVDLVPPERMALRSNTMQALLAAARARLGCAVLPCLTGEGDPALRRVPAPRAMPAMPLWLLYHEDLRRSPRVRAAVAFVDEVVAASRAALVPTGFPFDPA</sequence>
<proteinExistence type="inferred from homology"/>
<keyword evidence="4" id="KW-0804">Transcription</keyword>
<accession>A0A4R5QIS3</accession>
<comment type="caution">
    <text evidence="6">The sequence shown here is derived from an EMBL/GenBank/DDBJ whole genome shotgun (WGS) entry which is preliminary data.</text>
</comment>
<dbReference type="AlphaFoldDB" id="A0A4R5QIS3"/>
<dbReference type="Gene3D" id="3.40.190.290">
    <property type="match status" value="1"/>
</dbReference>
<dbReference type="InterPro" id="IPR005119">
    <property type="entry name" value="LysR_subst-bd"/>
</dbReference>